<evidence type="ECO:0000256" key="4">
    <source>
        <dbReference type="ARBA" id="ARBA00036320"/>
    </source>
</evidence>
<evidence type="ECO:0000256" key="3">
    <source>
        <dbReference type="ARBA" id="ARBA00023157"/>
    </source>
</evidence>
<keyword evidence="9" id="KW-1185">Reference proteome</keyword>
<dbReference type="InterPro" id="IPR001314">
    <property type="entry name" value="Peptidase_S1A"/>
</dbReference>
<dbReference type="InterPro" id="IPR009003">
    <property type="entry name" value="Peptidase_S1_PA"/>
</dbReference>
<comment type="catalytic activity">
    <reaction evidence="4">
        <text>Preferential cleavage: Arg-|-Xaa, Lys-|-Xaa.</text>
        <dbReference type="EC" id="3.4.21.4"/>
    </reaction>
</comment>
<keyword evidence="6" id="KW-1133">Transmembrane helix</keyword>
<keyword evidence="3" id="KW-1015">Disulfide bond</keyword>
<comment type="subcellular location">
    <subcellularLocation>
        <location evidence="1">Secreted</location>
        <location evidence="1">Extracellular space</location>
    </subcellularLocation>
</comment>
<dbReference type="GO" id="GO:0004252">
    <property type="term" value="F:serine-type endopeptidase activity"/>
    <property type="evidence" value="ECO:0007669"/>
    <property type="project" value="UniProtKB-EC"/>
</dbReference>
<evidence type="ECO:0000313" key="8">
    <source>
        <dbReference type="Ensembl" id="ENSHHUP00000018633.1"/>
    </source>
</evidence>
<dbReference type="GeneTree" id="ENSGT00910000144271"/>
<keyword evidence="6" id="KW-0812">Transmembrane</keyword>
<evidence type="ECO:0000256" key="6">
    <source>
        <dbReference type="SAM" id="Phobius"/>
    </source>
</evidence>
<dbReference type="GO" id="GO:0006508">
    <property type="term" value="P:proteolysis"/>
    <property type="evidence" value="ECO:0007669"/>
    <property type="project" value="InterPro"/>
</dbReference>
<dbReference type="EC" id="3.4.21.4" evidence="5"/>
<protein>
    <recommendedName>
        <fullName evidence="5">trypsin</fullName>
        <ecNumber evidence="5">3.4.21.4</ecNumber>
    </recommendedName>
</protein>
<dbReference type="Ensembl" id="ENSHHUT00000019306.1">
    <property type="protein sequence ID" value="ENSHHUP00000018633.1"/>
    <property type="gene ID" value="ENSHHUG00000011609.1"/>
</dbReference>
<dbReference type="InterPro" id="IPR001254">
    <property type="entry name" value="Trypsin_dom"/>
</dbReference>
<dbReference type="PROSITE" id="PS50240">
    <property type="entry name" value="TRYPSIN_DOM"/>
    <property type="match status" value="1"/>
</dbReference>
<organism evidence="8 9">
    <name type="scientific">Hucho hucho</name>
    <name type="common">huchen</name>
    <dbReference type="NCBI Taxonomy" id="62062"/>
    <lineage>
        <taxon>Eukaryota</taxon>
        <taxon>Metazoa</taxon>
        <taxon>Chordata</taxon>
        <taxon>Craniata</taxon>
        <taxon>Vertebrata</taxon>
        <taxon>Euteleostomi</taxon>
        <taxon>Actinopterygii</taxon>
        <taxon>Neopterygii</taxon>
        <taxon>Teleostei</taxon>
        <taxon>Protacanthopterygii</taxon>
        <taxon>Salmoniformes</taxon>
        <taxon>Salmonidae</taxon>
        <taxon>Salmoninae</taxon>
        <taxon>Hucho</taxon>
    </lineage>
</organism>
<dbReference type="Pfam" id="PF00089">
    <property type="entry name" value="Trypsin"/>
    <property type="match status" value="1"/>
</dbReference>
<keyword evidence="2" id="KW-0865">Zymogen</keyword>
<reference evidence="8" key="3">
    <citation type="submission" date="2025-09" db="UniProtKB">
        <authorList>
            <consortium name="Ensembl"/>
        </authorList>
    </citation>
    <scope>IDENTIFICATION</scope>
</reference>
<dbReference type="Proteomes" id="UP000314982">
    <property type="component" value="Unassembled WGS sequence"/>
</dbReference>
<dbReference type="Gene3D" id="2.40.10.10">
    <property type="entry name" value="Trypsin-like serine proteases"/>
    <property type="match status" value="2"/>
</dbReference>
<evidence type="ECO:0000259" key="7">
    <source>
        <dbReference type="PROSITE" id="PS50240"/>
    </source>
</evidence>
<accession>A0A4W5KMY7</accession>
<dbReference type="SMART" id="SM00020">
    <property type="entry name" value="Tryp_SPc"/>
    <property type="match status" value="1"/>
</dbReference>
<evidence type="ECO:0000256" key="1">
    <source>
        <dbReference type="ARBA" id="ARBA00004239"/>
    </source>
</evidence>
<dbReference type="PRINTS" id="PR00722">
    <property type="entry name" value="CHYMOTRYPSIN"/>
</dbReference>
<keyword evidence="6" id="KW-0472">Membrane</keyword>
<feature type="transmembrane region" description="Helical" evidence="6">
    <location>
        <begin position="116"/>
        <end position="134"/>
    </location>
</feature>
<reference evidence="8" key="2">
    <citation type="submission" date="2025-08" db="UniProtKB">
        <authorList>
            <consortium name="Ensembl"/>
        </authorList>
    </citation>
    <scope>IDENTIFICATION</scope>
</reference>
<evidence type="ECO:0000256" key="5">
    <source>
        <dbReference type="ARBA" id="ARBA00038868"/>
    </source>
</evidence>
<dbReference type="InterPro" id="IPR043504">
    <property type="entry name" value="Peptidase_S1_PA_chymotrypsin"/>
</dbReference>
<dbReference type="AlphaFoldDB" id="A0A4W5KMY7"/>
<evidence type="ECO:0000313" key="9">
    <source>
        <dbReference type="Proteomes" id="UP000314982"/>
    </source>
</evidence>
<dbReference type="PANTHER" id="PTHR24271">
    <property type="entry name" value="KALLIKREIN-RELATED"/>
    <property type="match status" value="1"/>
</dbReference>
<dbReference type="CDD" id="cd00190">
    <property type="entry name" value="Tryp_SPc"/>
    <property type="match status" value="1"/>
</dbReference>
<sequence length="252" mass="28532">MNGKKRRISEQTFRCGIVGGKIAKPHSRPYMVSLQHRGRHVCGGTLIRKDFVLTSAHCASMSNNPIAYPLTVVLGAHNLTEEEKKSRQERKVSHYHRHPLHQNITQFSYDIMLLKVCLRHISFLFSLLLMFFLLGRTKCSVAGWGKTKPDKTSGPADVLMEVEVTMQFNLECVNKLRDYFISSQMICTEDGQKGFCQGDSGGPVVCKNKNMAQGIVAFFGNSLKCDDRKFPRVYMNISSFKSWIEEVINGYA</sequence>
<dbReference type="GO" id="GO:0005576">
    <property type="term" value="C:extracellular region"/>
    <property type="evidence" value="ECO:0007669"/>
    <property type="project" value="UniProtKB-SubCell"/>
</dbReference>
<dbReference type="FunFam" id="2.40.10.10:FF:000005">
    <property type="entry name" value="Serine protease 37"/>
    <property type="match status" value="1"/>
</dbReference>
<dbReference type="SUPFAM" id="SSF50494">
    <property type="entry name" value="Trypsin-like serine proteases"/>
    <property type="match status" value="1"/>
</dbReference>
<evidence type="ECO:0000256" key="2">
    <source>
        <dbReference type="ARBA" id="ARBA00023145"/>
    </source>
</evidence>
<feature type="domain" description="Peptidase S1" evidence="7">
    <location>
        <begin position="17"/>
        <end position="249"/>
    </location>
</feature>
<proteinExistence type="predicted"/>
<dbReference type="PANTHER" id="PTHR24271:SF80">
    <property type="entry name" value="GRANZYME 3, TANDEM DUPLICATE 1-RELATED"/>
    <property type="match status" value="1"/>
</dbReference>
<name>A0A4W5KMY7_9TELE</name>
<reference evidence="9" key="1">
    <citation type="submission" date="2018-06" db="EMBL/GenBank/DDBJ databases">
        <title>Genome assembly of Danube salmon.</title>
        <authorList>
            <person name="Macqueen D.J."/>
            <person name="Gundappa M.K."/>
        </authorList>
    </citation>
    <scope>NUCLEOTIDE SEQUENCE [LARGE SCALE GENOMIC DNA]</scope>
</reference>